<organism evidence="2 3">
    <name type="scientific">Bosea vestrisii</name>
    <dbReference type="NCBI Taxonomy" id="151416"/>
    <lineage>
        <taxon>Bacteria</taxon>
        <taxon>Pseudomonadati</taxon>
        <taxon>Pseudomonadota</taxon>
        <taxon>Alphaproteobacteria</taxon>
        <taxon>Hyphomicrobiales</taxon>
        <taxon>Boseaceae</taxon>
        <taxon>Bosea</taxon>
    </lineage>
</organism>
<gene>
    <name evidence="2" type="ORF">ACFPPC_16760</name>
</gene>
<comment type="caution">
    <text evidence="2">The sequence shown here is derived from an EMBL/GenBank/DDBJ whole genome shotgun (WGS) entry which is preliminary data.</text>
</comment>
<keyword evidence="1" id="KW-0812">Transmembrane</keyword>
<dbReference type="Proteomes" id="UP001596104">
    <property type="component" value="Unassembled WGS sequence"/>
</dbReference>
<keyword evidence="1" id="KW-0472">Membrane</keyword>
<protein>
    <submittedName>
        <fullName evidence="2">Uncharacterized protein</fullName>
    </submittedName>
</protein>
<evidence type="ECO:0000256" key="1">
    <source>
        <dbReference type="SAM" id="Phobius"/>
    </source>
</evidence>
<proteinExistence type="predicted"/>
<reference evidence="3" key="1">
    <citation type="journal article" date="2019" name="Int. J. Syst. Evol. Microbiol.">
        <title>The Global Catalogue of Microorganisms (GCM) 10K type strain sequencing project: providing services to taxonomists for standard genome sequencing and annotation.</title>
        <authorList>
            <consortium name="The Broad Institute Genomics Platform"/>
            <consortium name="The Broad Institute Genome Sequencing Center for Infectious Disease"/>
            <person name="Wu L."/>
            <person name="Ma J."/>
        </authorList>
    </citation>
    <scope>NUCLEOTIDE SEQUENCE [LARGE SCALE GENOMIC DNA]</scope>
    <source>
        <strain evidence="3">CGMCC 1.16326</strain>
    </source>
</reference>
<evidence type="ECO:0000313" key="2">
    <source>
        <dbReference type="EMBL" id="MFC5394293.1"/>
    </source>
</evidence>
<dbReference type="EMBL" id="JBHSLV010000030">
    <property type="protein sequence ID" value="MFC5394293.1"/>
    <property type="molecule type" value="Genomic_DNA"/>
</dbReference>
<name>A0ABW0HAS1_9HYPH</name>
<sequence>MPLAFHRLGHGGFTVPRLPCQEFSLQTRRHDDAPDWNKRAPAEIVTREVAQVMPQDWSFVVWIVILAIPAGLMLATFWSRSRQPGAARLDGPSKDDPRDPL</sequence>
<feature type="transmembrane region" description="Helical" evidence="1">
    <location>
        <begin position="59"/>
        <end position="78"/>
    </location>
</feature>
<keyword evidence="1" id="KW-1133">Transmembrane helix</keyword>
<evidence type="ECO:0000313" key="3">
    <source>
        <dbReference type="Proteomes" id="UP001596104"/>
    </source>
</evidence>
<dbReference type="RefSeq" id="WP_377009512.1">
    <property type="nucleotide sequence ID" value="NZ_JBHSLV010000030.1"/>
</dbReference>
<keyword evidence="3" id="KW-1185">Reference proteome</keyword>
<accession>A0ABW0HAS1</accession>